<keyword evidence="2 4" id="KW-1133">Transmembrane helix</keyword>
<dbReference type="EMBL" id="JAAIUW010000013">
    <property type="protein sequence ID" value="KAF7802859.1"/>
    <property type="molecule type" value="Genomic_DNA"/>
</dbReference>
<sequence>MAKRYYCYKDFLPFAVMVTMECINVGLNTLFKAATMKGMSHHVFVVYAYSVAAICLLPAQFISKRSRVVPLPPLDFSIICRIGLLGLIG</sequence>
<reference evidence="5" key="1">
    <citation type="submission" date="2020-09" db="EMBL/GenBank/DDBJ databases">
        <title>Genome-Enabled Discovery of Anthraquinone Biosynthesis in Senna tora.</title>
        <authorList>
            <person name="Kang S.-H."/>
            <person name="Pandey R.P."/>
            <person name="Lee C.-M."/>
            <person name="Sim J.-S."/>
            <person name="Jeong J.-T."/>
            <person name="Choi B.-S."/>
            <person name="Jung M."/>
            <person name="Ginzburg D."/>
            <person name="Zhao K."/>
            <person name="Won S.Y."/>
            <person name="Oh T.-J."/>
            <person name="Yu Y."/>
            <person name="Kim N.-H."/>
            <person name="Lee O.R."/>
            <person name="Lee T.-H."/>
            <person name="Bashyal P."/>
            <person name="Kim T.-S."/>
            <person name="Lee W.-H."/>
            <person name="Kawkins C."/>
            <person name="Kim C.-K."/>
            <person name="Kim J.S."/>
            <person name="Ahn B.O."/>
            <person name="Rhee S.Y."/>
            <person name="Sohng J.K."/>
        </authorList>
    </citation>
    <scope>NUCLEOTIDE SEQUENCE</scope>
    <source>
        <tissue evidence="5">Leaf</tissue>
    </source>
</reference>
<dbReference type="PANTHER" id="PTHR31218">
    <property type="entry name" value="WAT1-RELATED PROTEIN"/>
    <property type="match status" value="1"/>
</dbReference>
<evidence type="ECO:0000256" key="1">
    <source>
        <dbReference type="ARBA" id="ARBA00022692"/>
    </source>
</evidence>
<dbReference type="AlphaFoldDB" id="A0A834SSY7"/>
<evidence type="ECO:0000313" key="6">
    <source>
        <dbReference type="Proteomes" id="UP000634136"/>
    </source>
</evidence>
<organism evidence="5 6">
    <name type="scientific">Senna tora</name>
    <dbReference type="NCBI Taxonomy" id="362788"/>
    <lineage>
        <taxon>Eukaryota</taxon>
        <taxon>Viridiplantae</taxon>
        <taxon>Streptophyta</taxon>
        <taxon>Embryophyta</taxon>
        <taxon>Tracheophyta</taxon>
        <taxon>Spermatophyta</taxon>
        <taxon>Magnoliopsida</taxon>
        <taxon>eudicotyledons</taxon>
        <taxon>Gunneridae</taxon>
        <taxon>Pentapetalae</taxon>
        <taxon>rosids</taxon>
        <taxon>fabids</taxon>
        <taxon>Fabales</taxon>
        <taxon>Fabaceae</taxon>
        <taxon>Caesalpinioideae</taxon>
        <taxon>Cassia clade</taxon>
        <taxon>Senna</taxon>
    </lineage>
</organism>
<protein>
    <submittedName>
        <fullName evidence="5">WAT1-related protein</fullName>
    </submittedName>
</protein>
<keyword evidence="3 4" id="KW-0472">Membrane</keyword>
<keyword evidence="6" id="KW-1185">Reference proteome</keyword>
<evidence type="ECO:0000256" key="2">
    <source>
        <dbReference type="ARBA" id="ARBA00022989"/>
    </source>
</evidence>
<evidence type="ECO:0000313" key="5">
    <source>
        <dbReference type="EMBL" id="KAF7802859.1"/>
    </source>
</evidence>
<proteinExistence type="predicted"/>
<gene>
    <name evidence="5" type="ORF">G2W53_041970</name>
</gene>
<dbReference type="OrthoDB" id="1746609at2759"/>
<comment type="caution">
    <text evidence="5">The sequence shown here is derived from an EMBL/GenBank/DDBJ whole genome shotgun (WGS) entry which is preliminary data.</text>
</comment>
<name>A0A834SSY7_9FABA</name>
<keyword evidence="1 4" id="KW-0812">Transmembrane</keyword>
<dbReference type="GO" id="GO:0016020">
    <property type="term" value="C:membrane"/>
    <property type="evidence" value="ECO:0007669"/>
    <property type="project" value="InterPro"/>
</dbReference>
<evidence type="ECO:0000256" key="4">
    <source>
        <dbReference type="SAM" id="Phobius"/>
    </source>
</evidence>
<evidence type="ECO:0000256" key="3">
    <source>
        <dbReference type="ARBA" id="ARBA00023136"/>
    </source>
</evidence>
<feature type="transmembrane region" description="Helical" evidence="4">
    <location>
        <begin position="43"/>
        <end position="62"/>
    </location>
</feature>
<dbReference type="InterPro" id="IPR030184">
    <property type="entry name" value="WAT1-related"/>
</dbReference>
<dbReference type="GO" id="GO:0022857">
    <property type="term" value="F:transmembrane transporter activity"/>
    <property type="evidence" value="ECO:0007669"/>
    <property type="project" value="InterPro"/>
</dbReference>
<dbReference type="Proteomes" id="UP000634136">
    <property type="component" value="Unassembled WGS sequence"/>
</dbReference>
<accession>A0A834SSY7</accession>